<geneLocation type="plasmid" evidence="2">
    <name>unnamed1</name>
</geneLocation>
<feature type="domain" description="DUF4123" evidence="1">
    <location>
        <begin position="23"/>
        <end position="149"/>
    </location>
</feature>
<dbReference type="InterPro" id="IPR025391">
    <property type="entry name" value="DUF4123"/>
</dbReference>
<dbReference type="RefSeq" id="WP_141462484.1">
    <property type="nucleotide sequence ID" value="NZ_CP038142.1"/>
</dbReference>
<dbReference type="Pfam" id="PF13503">
    <property type="entry name" value="DUF4123"/>
    <property type="match status" value="1"/>
</dbReference>
<protein>
    <submittedName>
        <fullName evidence="2">DUF4123 domain-containing protein</fullName>
    </submittedName>
</protein>
<dbReference type="KEGG" id="ssam:E3D00_10380"/>
<proteinExistence type="predicted"/>
<name>A0A4Y6UN54_9PROT</name>
<reference evidence="2 3" key="1">
    <citation type="submission" date="2019-03" db="EMBL/GenBank/DDBJ databases">
        <title>The complete genome sequence of Swingsia samuiensis NBRC107927(T).</title>
        <authorList>
            <person name="Chua K.-O."/>
            <person name="Chan K.-G."/>
            <person name="See-Too W.-S."/>
        </authorList>
    </citation>
    <scope>NUCLEOTIDE SEQUENCE [LARGE SCALE GENOMIC DNA]</scope>
    <source>
        <strain evidence="2 3">AH83</strain>
        <plasmid evidence="2 3">unnamed1</plasmid>
    </source>
</reference>
<gene>
    <name evidence="2" type="ORF">E3D00_10380</name>
</gene>
<dbReference type="Proteomes" id="UP000316313">
    <property type="component" value="Plasmid unnamed1"/>
</dbReference>
<accession>A0A4Y6UN54</accession>
<sequence>MPQDRSIKEIRNKLSQWSQAPIFVALDGALFNNLPRLLDDAGFNALSLFIEQTDPESIRVSPQFVSVPHNRLEEFLNIPKVSKGCVFWNAPNCEPMSFYRHLRSLSMVRIPYKKQTTADAHRTRMVFFRHFDPATVAITLPVLRPEQRARLFGPAQSLLIDAPEGVLEAKKQSNWPPPEKGFLTFDAEQMARISEALALRSKRAIASYLRDTASQKTAHLSDNELLTYISQQEKIAHEYGVTSEAGIGRFCWLQLMSDGKFIQIKTVQIMIRSPENSPDDNLIKIMDQIAYIQSQRESGL</sequence>
<dbReference type="OrthoDB" id="7219308at2"/>
<dbReference type="EMBL" id="CP038142">
    <property type="protein sequence ID" value="QDH18098.1"/>
    <property type="molecule type" value="Genomic_DNA"/>
</dbReference>
<dbReference type="AlphaFoldDB" id="A0A4Y6UN54"/>
<evidence type="ECO:0000259" key="1">
    <source>
        <dbReference type="Pfam" id="PF13503"/>
    </source>
</evidence>
<keyword evidence="3" id="KW-1185">Reference proteome</keyword>
<evidence type="ECO:0000313" key="2">
    <source>
        <dbReference type="EMBL" id="QDH18098.1"/>
    </source>
</evidence>
<keyword evidence="2" id="KW-0614">Plasmid</keyword>
<evidence type="ECO:0000313" key="3">
    <source>
        <dbReference type="Proteomes" id="UP000316313"/>
    </source>
</evidence>
<organism evidence="2 3">
    <name type="scientific">Swingsia samuiensis</name>
    <dbReference type="NCBI Taxonomy" id="1293412"/>
    <lineage>
        <taxon>Bacteria</taxon>
        <taxon>Pseudomonadati</taxon>
        <taxon>Pseudomonadota</taxon>
        <taxon>Alphaproteobacteria</taxon>
        <taxon>Acetobacterales</taxon>
        <taxon>Acetobacteraceae</taxon>
        <taxon>Swingsia</taxon>
    </lineage>
</organism>